<dbReference type="Proteomes" id="UP000621560">
    <property type="component" value="Unassembled WGS sequence"/>
</dbReference>
<dbReference type="SUPFAM" id="SSF102705">
    <property type="entry name" value="NIF3 (NGG1p interacting factor 3)-like"/>
    <property type="match status" value="1"/>
</dbReference>
<dbReference type="PANTHER" id="PTHR13799">
    <property type="entry name" value="NGG1 INTERACTING FACTOR 3"/>
    <property type="match status" value="1"/>
</dbReference>
<dbReference type="GO" id="GO:0046872">
    <property type="term" value="F:metal ion binding"/>
    <property type="evidence" value="ECO:0007669"/>
    <property type="project" value="UniProtKB-KW"/>
</dbReference>
<dbReference type="FunFam" id="3.40.1390.30:FF:000001">
    <property type="entry name" value="GTP cyclohydrolase 1 type 2"/>
    <property type="match status" value="1"/>
</dbReference>
<evidence type="ECO:0000313" key="6">
    <source>
        <dbReference type="Proteomes" id="UP000621560"/>
    </source>
</evidence>
<feature type="binding site" evidence="4">
    <location>
        <position position="253"/>
    </location>
    <ligand>
        <name>a divalent metal cation</name>
        <dbReference type="ChEBI" id="CHEBI:60240"/>
        <label>1</label>
    </ligand>
</feature>
<dbReference type="AlphaFoldDB" id="A0A927BTM4"/>
<keyword evidence="6" id="KW-1185">Reference proteome</keyword>
<dbReference type="InterPro" id="IPR036069">
    <property type="entry name" value="DUF34/NIF3_sf"/>
</dbReference>
<gene>
    <name evidence="5" type="ORF">IDH44_15385</name>
</gene>
<feature type="binding site" evidence="4">
    <location>
        <position position="104"/>
    </location>
    <ligand>
        <name>a divalent metal cation</name>
        <dbReference type="ChEBI" id="CHEBI:60240"/>
        <label>1</label>
    </ligand>
</feature>
<feature type="binding site" evidence="4">
    <location>
        <position position="65"/>
    </location>
    <ligand>
        <name>a divalent metal cation</name>
        <dbReference type="ChEBI" id="CHEBI:60240"/>
        <label>1</label>
    </ligand>
</feature>
<evidence type="ECO:0000256" key="2">
    <source>
        <dbReference type="ARBA" id="ARBA00022112"/>
    </source>
</evidence>
<keyword evidence="3 4" id="KW-0479">Metal-binding</keyword>
<sequence>MTTCQAVIEALDSFMPFDCVARKDNSGLLVGEPSASVDNVLFAVDLTEAVIEEAIRRQCQMIVTHHPIMGKGIRQVTPGSYEGRAVMTLIRHGIAFVVCHNNLDFLPGGTADTLMKAVGAPVSRPLYDGYGFLATTPEESHALSIPVPDKPGLPPGTLAMFGTVGELAEPCTLAELLRRLHGVVTGPVNVVGTDDRRIRSVAVQVGAGGRADIDQARSRGADLLITGDVRHDDRLYASEAGLALLDFCHYEVELPGIVSLAGKLQSALDQARLAVRIMLSEAPAPVRHLRMPDRLDPTRFALRTPIRQPVTNLHE</sequence>
<dbReference type="InterPro" id="IPR002678">
    <property type="entry name" value="DUF34/NIF3"/>
</dbReference>
<evidence type="ECO:0000256" key="1">
    <source>
        <dbReference type="ARBA" id="ARBA00006964"/>
    </source>
</evidence>
<dbReference type="PANTHER" id="PTHR13799:SF14">
    <property type="entry name" value="GTP CYCLOHYDROLASE 1 TYPE 2 HOMOLOG"/>
    <property type="match status" value="1"/>
</dbReference>
<organism evidence="5 6">
    <name type="scientific">Paenibacillus sabuli</name>
    <dbReference type="NCBI Taxonomy" id="2772509"/>
    <lineage>
        <taxon>Bacteria</taxon>
        <taxon>Bacillati</taxon>
        <taxon>Bacillota</taxon>
        <taxon>Bacilli</taxon>
        <taxon>Bacillales</taxon>
        <taxon>Paenibacillaceae</taxon>
        <taxon>Paenibacillus</taxon>
    </lineage>
</organism>
<dbReference type="NCBIfam" id="TIGR00486">
    <property type="entry name" value="YbgI_SA1388"/>
    <property type="match status" value="1"/>
</dbReference>
<dbReference type="EMBL" id="JACXIZ010000026">
    <property type="protein sequence ID" value="MBD2846582.1"/>
    <property type="molecule type" value="Genomic_DNA"/>
</dbReference>
<feature type="binding site" evidence="4">
    <location>
        <position position="66"/>
    </location>
    <ligand>
        <name>a divalent metal cation</name>
        <dbReference type="ChEBI" id="CHEBI:60240"/>
        <label>1</label>
    </ligand>
</feature>
<dbReference type="RefSeq" id="WP_190919125.1">
    <property type="nucleotide sequence ID" value="NZ_JACXIZ010000026.1"/>
</dbReference>
<dbReference type="Gene3D" id="3.40.1390.30">
    <property type="entry name" value="NIF3 (NGG1p interacting factor 3)-like"/>
    <property type="match status" value="2"/>
</dbReference>
<feature type="binding site" evidence="4">
    <location>
        <position position="249"/>
    </location>
    <ligand>
        <name>a divalent metal cation</name>
        <dbReference type="ChEBI" id="CHEBI:60240"/>
        <label>1</label>
    </ligand>
</feature>
<proteinExistence type="inferred from homology"/>
<dbReference type="Pfam" id="PF01784">
    <property type="entry name" value="DUF34_NIF3"/>
    <property type="match status" value="1"/>
</dbReference>
<evidence type="ECO:0000256" key="3">
    <source>
        <dbReference type="ARBA" id="ARBA00022723"/>
    </source>
</evidence>
<evidence type="ECO:0000256" key="4">
    <source>
        <dbReference type="PIRSR" id="PIRSR602678-1"/>
    </source>
</evidence>
<protein>
    <recommendedName>
        <fullName evidence="2">GTP cyclohydrolase 1 type 2 homolog</fullName>
    </recommendedName>
</protein>
<dbReference type="GO" id="GO:0005737">
    <property type="term" value="C:cytoplasm"/>
    <property type="evidence" value="ECO:0007669"/>
    <property type="project" value="TreeGrafter"/>
</dbReference>
<reference evidence="5" key="1">
    <citation type="submission" date="2020-09" db="EMBL/GenBank/DDBJ databases">
        <title>A novel bacterium of genus Paenibacillus, isolated from South China Sea.</title>
        <authorList>
            <person name="Huang H."/>
            <person name="Mo K."/>
            <person name="Hu Y."/>
        </authorList>
    </citation>
    <scope>NUCLEOTIDE SEQUENCE</scope>
    <source>
        <strain evidence="5">IB182496</strain>
    </source>
</reference>
<name>A0A927BTM4_9BACL</name>
<comment type="similarity">
    <text evidence="1">Belongs to the GTP cyclohydrolase I type 2/NIF3 family.</text>
</comment>
<evidence type="ECO:0000313" key="5">
    <source>
        <dbReference type="EMBL" id="MBD2846582.1"/>
    </source>
</evidence>
<comment type="caution">
    <text evidence="5">The sequence shown here is derived from an EMBL/GenBank/DDBJ whole genome shotgun (WGS) entry which is preliminary data.</text>
</comment>
<accession>A0A927BTM4</accession>